<proteinExistence type="predicted"/>
<dbReference type="EMBL" id="CAXLJL010000223">
    <property type="protein sequence ID" value="CAL5134687.1"/>
    <property type="molecule type" value="Genomic_DNA"/>
</dbReference>
<name>A0AAV2TEJ1_CALDB</name>
<evidence type="ECO:0000313" key="2">
    <source>
        <dbReference type="EMBL" id="CAL5134687.1"/>
    </source>
</evidence>
<evidence type="ECO:0000256" key="1">
    <source>
        <dbReference type="SAM" id="MobiDB-lite"/>
    </source>
</evidence>
<dbReference type="Proteomes" id="UP001497525">
    <property type="component" value="Unassembled WGS sequence"/>
</dbReference>
<organism evidence="2 3">
    <name type="scientific">Calicophoron daubneyi</name>
    <name type="common">Rumen fluke</name>
    <name type="synonym">Paramphistomum daubneyi</name>
    <dbReference type="NCBI Taxonomy" id="300641"/>
    <lineage>
        <taxon>Eukaryota</taxon>
        <taxon>Metazoa</taxon>
        <taxon>Spiralia</taxon>
        <taxon>Lophotrochozoa</taxon>
        <taxon>Platyhelminthes</taxon>
        <taxon>Trematoda</taxon>
        <taxon>Digenea</taxon>
        <taxon>Plagiorchiida</taxon>
        <taxon>Pronocephalata</taxon>
        <taxon>Paramphistomoidea</taxon>
        <taxon>Paramphistomidae</taxon>
        <taxon>Calicophoron</taxon>
    </lineage>
</organism>
<gene>
    <name evidence="2" type="ORF">CDAUBV1_LOCUS8540</name>
</gene>
<evidence type="ECO:0000313" key="3">
    <source>
        <dbReference type="Proteomes" id="UP001497525"/>
    </source>
</evidence>
<feature type="compositionally biased region" description="Basic residues" evidence="1">
    <location>
        <begin position="225"/>
        <end position="238"/>
    </location>
</feature>
<reference evidence="2" key="1">
    <citation type="submission" date="2024-06" db="EMBL/GenBank/DDBJ databases">
        <authorList>
            <person name="Liu X."/>
            <person name="Lenzi L."/>
            <person name="Haldenby T S."/>
            <person name="Uol C."/>
        </authorList>
    </citation>
    <scope>NUCLEOTIDE SEQUENCE</scope>
</reference>
<protein>
    <submittedName>
        <fullName evidence="2">Uncharacterized protein</fullName>
    </submittedName>
</protein>
<sequence>MVPPTRVEFIIKKTDELSLCDLAQFTNFLRHRLMDMGVLADERKEKTMLSDRLGSRPWLDPNALKLKASLADAVRRFSCCPNPEDASNIKEMRRLLVEHLHRLHLQWAQKMFLCRTQEQRDTVRILKKKARETEKPDEFKMPSSKQLRKTDPTYTKRPRDWTDQNYAANDRFSSRDEFARCYRPGYMRPVGDDRYSIYVPPVEGSSRWYESRRRHSRNHGYEQRSHRRYSGRGRSRSP</sequence>
<feature type="region of interest" description="Disordered" evidence="1">
    <location>
        <begin position="132"/>
        <end position="162"/>
    </location>
</feature>
<feature type="region of interest" description="Disordered" evidence="1">
    <location>
        <begin position="206"/>
        <end position="238"/>
    </location>
</feature>
<accession>A0AAV2TEJ1</accession>
<comment type="caution">
    <text evidence="2">The sequence shown here is derived from an EMBL/GenBank/DDBJ whole genome shotgun (WGS) entry which is preliminary data.</text>
</comment>
<dbReference type="AlphaFoldDB" id="A0AAV2TEJ1"/>